<dbReference type="RefSeq" id="WP_134116056.1">
    <property type="nucleotide sequence ID" value="NZ_SOEG01000008.1"/>
</dbReference>
<evidence type="ECO:0000313" key="1">
    <source>
        <dbReference type="EMBL" id="TDX52149.1"/>
    </source>
</evidence>
<dbReference type="AlphaFoldDB" id="A0A4R8H1R2"/>
<dbReference type="Pfam" id="PF05119">
    <property type="entry name" value="Terminase_4"/>
    <property type="match status" value="1"/>
</dbReference>
<dbReference type="InterPro" id="IPR006448">
    <property type="entry name" value="Phage_term_ssu_P27"/>
</dbReference>
<accession>A0A4R8H1R2</accession>
<sequence length="104" mass="12025">MSKRSEIKTDLLDQLDRNGVKGKHLVDLVEDYMSLWDIKNDLIADIEDKGVNIKYQNGENQYGFKKNDSVTNLHKTNTQMLKILDHLGLKPSKHEDKEPIVTEM</sequence>
<protein>
    <submittedName>
        <fullName evidence="1">P27 family predicted phage terminase small subunit</fullName>
    </submittedName>
</protein>
<organism evidence="1 2">
    <name type="scientific">Orenia marismortui</name>
    <dbReference type="NCBI Taxonomy" id="46469"/>
    <lineage>
        <taxon>Bacteria</taxon>
        <taxon>Bacillati</taxon>
        <taxon>Bacillota</taxon>
        <taxon>Clostridia</taxon>
        <taxon>Halanaerobiales</taxon>
        <taxon>Halobacteroidaceae</taxon>
        <taxon>Orenia</taxon>
    </lineage>
</organism>
<proteinExistence type="predicted"/>
<evidence type="ECO:0000313" key="2">
    <source>
        <dbReference type="Proteomes" id="UP000295832"/>
    </source>
</evidence>
<reference evidence="1 2" key="1">
    <citation type="submission" date="2019-03" db="EMBL/GenBank/DDBJ databases">
        <title>Subsurface microbial communities from deep shales in Ohio and West Virginia, USA.</title>
        <authorList>
            <person name="Wrighton K."/>
        </authorList>
    </citation>
    <scope>NUCLEOTIDE SEQUENCE [LARGE SCALE GENOMIC DNA]</scope>
    <source>
        <strain evidence="1 2">MSL 6dP</strain>
    </source>
</reference>
<keyword evidence="2" id="KW-1185">Reference proteome</keyword>
<dbReference type="Proteomes" id="UP000295832">
    <property type="component" value="Unassembled WGS sequence"/>
</dbReference>
<gene>
    <name evidence="1" type="ORF">C7959_10871</name>
</gene>
<comment type="caution">
    <text evidence="1">The sequence shown here is derived from an EMBL/GenBank/DDBJ whole genome shotgun (WGS) entry which is preliminary data.</text>
</comment>
<name>A0A4R8H1R2_9FIRM</name>
<dbReference type="EMBL" id="SOEG01000008">
    <property type="protein sequence ID" value="TDX52149.1"/>
    <property type="molecule type" value="Genomic_DNA"/>
</dbReference>